<dbReference type="GO" id="GO:0032993">
    <property type="term" value="C:protein-DNA complex"/>
    <property type="evidence" value="ECO:0007669"/>
    <property type="project" value="TreeGrafter"/>
</dbReference>
<evidence type="ECO:0000256" key="2">
    <source>
        <dbReference type="ARBA" id="ARBA00023012"/>
    </source>
</evidence>
<evidence type="ECO:0000256" key="4">
    <source>
        <dbReference type="PROSITE-ProRule" id="PRU00169"/>
    </source>
</evidence>
<dbReference type="InterPro" id="IPR001867">
    <property type="entry name" value="OmpR/PhoB-type_DNA-bd"/>
</dbReference>
<dbReference type="InterPro" id="IPR001789">
    <property type="entry name" value="Sig_transdc_resp-reg_receiver"/>
</dbReference>
<dbReference type="PROSITE" id="PS51755">
    <property type="entry name" value="OMPR_PHOB"/>
    <property type="match status" value="1"/>
</dbReference>
<dbReference type="Pfam" id="PF00072">
    <property type="entry name" value="Response_reg"/>
    <property type="match status" value="1"/>
</dbReference>
<dbReference type="AlphaFoldDB" id="A0A3N4M772"/>
<dbReference type="Pfam" id="PF00486">
    <property type="entry name" value="Trans_reg_C"/>
    <property type="match status" value="1"/>
</dbReference>
<keyword evidence="3 5" id="KW-0238">DNA-binding</keyword>
<dbReference type="Proteomes" id="UP000279089">
    <property type="component" value="Unassembled WGS sequence"/>
</dbReference>
<keyword evidence="2" id="KW-0902">Two-component regulatory system</keyword>
<dbReference type="InterPro" id="IPR016032">
    <property type="entry name" value="Sig_transdc_resp-reg_C-effctor"/>
</dbReference>
<feature type="modified residue" description="4-aspartylphosphate" evidence="4">
    <location>
        <position position="55"/>
    </location>
</feature>
<evidence type="ECO:0000256" key="5">
    <source>
        <dbReference type="PROSITE-ProRule" id="PRU01091"/>
    </source>
</evidence>
<reference evidence="9" key="1">
    <citation type="submission" date="2018-11" db="EMBL/GenBank/DDBJ databases">
        <title>Chitinophaga lutea sp.nov., isolate from arsenic contaminated soil.</title>
        <authorList>
            <person name="Zong Y."/>
        </authorList>
    </citation>
    <scope>NUCLEOTIDE SEQUENCE [LARGE SCALE GENOMIC DNA]</scope>
    <source>
        <strain evidence="9">YLT18</strain>
    </source>
</reference>
<name>A0A3N4M772_9BACT</name>
<accession>A0A3N4M772</accession>
<keyword evidence="9" id="KW-1185">Reference proteome</keyword>
<protein>
    <submittedName>
        <fullName evidence="8">DNA-binding response regulator</fullName>
    </submittedName>
</protein>
<dbReference type="SMART" id="SM00448">
    <property type="entry name" value="REC"/>
    <property type="match status" value="1"/>
</dbReference>
<dbReference type="GO" id="GO:0000156">
    <property type="term" value="F:phosphorelay response regulator activity"/>
    <property type="evidence" value="ECO:0007669"/>
    <property type="project" value="TreeGrafter"/>
</dbReference>
<evidence type="ECO:0000313" key="8">
    <source>
        <dbReference type="EMBL" id="RPD39304.1"/>
    </source>
</evidence>
<organism evidence="8 9">
    <name type="scientific">Chitinophaga barathri</name>
    <dbReference type="NCBI Taxonomy" id="1647451"/>
    <lineage>
        <taxon>Bacteria</taxon>
        <taxon>Pseudomonadati</taxon>
        <taxon>Bacteroidota</taxon>
        <taxon>Chitinophagia</taxon>
        <taxon>Chitinophagales</taxon>
        <taxon>Chitinophagaceae</taxon>
        <taxon>Chitinophaga</taxon>
    </lineage>
</organism>
<dbReference type="InterPro" id="IPR039420">
    <property type="entry name" value="WalR-like"/>
</dbReference>
<gene>
    <name evidence="8" type="ORF">EG028_19450</name>
</gene>
<dbReference type="EMBL" id="RMBX01000011">
    <property type="protein sequence ID" value="RPD39304.1"/>
    <property type="molecule type" value="Genomic_DNA"/>
</dbReference>
<evidence type="ECO:0000259" key="6">
    <source>
        <dbReference type="PROSITE" id="PS50110"/>
    </source>
</evidence>
<comment type="caution">
    <text evidence="8">The sequence shown here is derived from an EMBL/GenBank/DDBJ whole genome shotgun (WGS) entry which is preliminary data.</text>
</comment>
<evidence type="ECO:0000259" key="7">
    <source>
        <dbReference type="PROSITE" id="PS51755"/>
    </source>
</evidence>
<dbReference type="InterPro" id="IPR011006">
    <property type="entry name" value="CheY-like_superfamily"/>
</dbReference>
<dbReference type="PANTHER" id="PTHR48111:SF40">
    <property type="entry name" value="PHOSPHATE REGULON TRANSCRIPTIONAL REGULATORY PROTEIN PHOB"/>
    <property type="match status" value="1"/>
</dbReference>
<dbReference type="PANTHER" id="PTHR48111">
    <property type="entry name" value="REGULATOR OF RPOS"/>
    <property type="match status" value="1"/>
</dbReference>
<proteinExistence type="predicted"/>
<dbReference type="GO" id="GO:0000976">
    <property type="term" value="F:transcription cis-regulatory region binding"/>
    <property type="evidence" value="ECO:0007669"/>
    <property type="project" value="TreeGrafter"/>
</dbReference>
<dbReference type="OrthoDB" id="9790442at2"/>
<dbReference type="SUPFAM" id="SSF52172">
    <property type="entry name" value="CheY-like"/>
    <property type="match status" value="1"/>
</dbReference>
<evidence type="ECO:0000256" key="1">
    <source>
        <dbReference type="ARBA" id="ARBA00022553"/>
    </source>
</evidence>
<dbReference type="Gene3D" id="3.40.50.2300">
    <property type="match status" value="1"/>
</dbReference>
<keyword evidence="1 4" id="KW-0597">Phosphoprotein</keyword>
<dbReference type="GO" id="GO:0006355">
    <property type="term" value="P:regulation of DNA-templated transcription"/>
    <property type="evidence" value="ECO:0007669"/>
    <property type="project" value="InterPro"/>
</dbReference>
<dbReference type="SMART" id="SM00862">
    <property type="entry name" value="Trans_reg_C"/>
    <property type="match status" value="1"/>
</dbReference>
<dbReference type="PROSITE" id="PS50110">
    <property type="entry name" value="RESPONSE_REGULATORY"/>
    <property type="match status" value="1"/>
</dbReference>
<dbReference type="CDD" id="cd17574">
    <property type="entry name" value="REC_OmpR"/>
    <property type="match status" value="1"/>
</dbReference>
<dbReference type="RefSeq" id="WP_120517945.1">
    <property type="nucleotide sequence ID" value="NZ_QXZY01000011.1"/>
</dbReference>
<evidence type="ECO:0000256" key="3">
    <source>
        <dbReference type="ARBA" id="ARBA00023125"/>
    </source>
</evidence>
<dbReference type="GO" id="GO:0005829">
    <property type="term" value="C:cytosol"/>
    <property type="evidence" value="ECO:0007669"/>
    <property type="project" value="TreeGrafter"/>
</dbReference>
<dbReference type="CDD" id="cd00383">
    <property type="entry name" value="trans_reg_C"/>
    <property type="match status" value="1"/>
</dbReference>
<feature type="domain" description="Response regulatory" evidence="6">
    <location>
        <begin position="6"/>
        <end position="120"/>
    </location>
</feature>
<feature type="DNA-binding region" description="OmpR/PhoB-type" evidence="5">
    <location>
        <begin position="131"/>
        <end position="230"/>
    </location>
</feature>
<dbReference type="Gene3D" id="1.10.10.10">
    <property type="entry name" value="Winged helix-like DNA-binding domain superfamily/Winged helix DNA-binding domain"/>
    <property type="match status" value="1"/>
</dbReference>
<feature type="domain" description="OmpR/PhoB-type" evidence="7">
    <location>
        <begin position="131"/>
        <end position="230"/>
    </location>
</feature>
<dbReference type="InterPro" id="IPR036388">
    <property type="entry name" value="WH-like_DNA-bd_sf"/>
</dbReference>
<sequence>MEVKAKILLAEDDYNFGLVLKQRLTEAGYEVTHCSDGDIAWKSFQKSVPDICLFDITMPKCDGLDLAKQVRQRNDLIPILFLTAKGRDEDKISGYNHGCDGYITKPCSIQELILRIEVFLKRTRPLNADKKKVFQIGHIFFDYNDLKIQNSRGTALFTLTQKEGDLLRFFCENVNKKLSRQEILYNVWGKDDYFMGRSMDVLLVKLRKVLGVDTQIKIITFHGAGFKLEVPEG</sequence>
<evidence type="ECO:0000313" key="9">
    <source>
        <dbReference type="Proteomes" id="UP000279089"/>
    </source>
</evidence>
<dbReference type="SUPFAM" id="SSF46894">
    <property type="entry name" value="C-terminal effector domain of the bipartite response regulators"/>
    <property type="match status" value="1"/>
</dbReference>